<comment type="caution">
    <text evidence="4">The sequence shown here is derived from an EMBL/GenBank/DDBJ whole genome shotgun (WGS) entry which is preliminary data.</text>
</comment>
<feature type="domain" description="DNA replication factor Cdt1 C-terminal" evidence="3">
    <location>
        <begin position="136"/>
        <end position="227"/>
    </location>
</feature>
<accession>A0AAV5REB9</accession>
<keyword evidence="2" id="KW-0131">Cell cycle</keyword>
<name>A0AAV5REB9_STABA</name>
<evidence type="ECO:0000313" key="5">
    <source>
        <dbReference type="Proteomes" id="UP001362899"/>
    </source>
</evidence>
<dbReference type="InterPro" id="IPR038090">
    <property type="entry name" value="Cdt1_C_WH_dom_sf"/>
</dbReference>
<dbReference type="InterPro" id="IPR032054">
    <property type="entry name" value="Cdt1_C"/>
</dbReference>
<evidence type="ECO:0000256" key="2">
    <source>
        <dbReference type="ARBA" id="ARBA00023306"/>
    </source>
</evidence>
<dbReference type="Proteomes" id="UP001362899">
    <property type="component" value="Unassembled WGS sequence"/>
</dbReference>
<evidence type="ECO:0000313" key="4">
    <source>
        <dbReference type="EMBL" id="GMM49452.1"/>
    </source>
</evidence>
<organism evidence="4 5">
    <name type="scientific">Starmerella bacillaris</name>
    <name type="common">Yeast</name>
    <name type="synonym">Candida zemplinina</name>
    <dbReference type="NCBI Taxonomy" id="1247836"/>
    <lineage>
        <taxon>Eukaryota</taxon>
        <taxon>Fungi</taxon>
        <taxon>Dikarya</taxon>
        <taxon>Ascomycota</taxon>
        <taxon>Saccharomycotina</taxon>
        <taxon>Dipodascomycetes</taxon>
        <taxon>Dipodascales</taxon>
        <taxon>Trichomonascaceae</taxon>
        <taxon>Starmerella</taxon>
    </lineage>
</organism>
<dbReference type="AlphaFoldDB" id="A0AAV5REB9"/>
<reference evidence="4 5" key="1">
    <citation type="journal article" date="2023" name="Elife">
        <title>Identification of key yeast species and microbe-microbe interactions impacting larval growth of Drosophila in the wild.</title>
        <authorList>
            <person name="Mure A."/>
            <person name="Sugiura Y."/>
            <person name="Maeda R."/>
            <person name="Honda K."/>
            <person name="Sakurai N."/>
            <person name="Takahashi Y."/>
            <person name="Watada M."/>
            <person name="Katoh T."/>
            <person name="Gotoh A."/>
            <person name="Gotoh Y."/>
            <person name="Taniguchi I."/>
            <person name="Nakamura K."/>
            <person name="Hayashi T."/>
            <person name="Katayama T."/>
            <person name="Uemura T."/>
            <person name="Hattori Y."/>
        </authorList>
    </citation>
    <scope>NUCLEOTIDE SEQUENCE [LARGE SCALE GENOMIC DNA]</scope>
    <source>
        <strain evidence="4 5">SB-73</strain>
    </source>
</reference>
<keyword evidence="5" id="KW-1185">Reference proteome</keyword>
<sequence length="237" mass="27598">MNKFLAIENILHFHHTTTRQPLNVSTLCSRTFRNGTAITVKDIEQILQVWPEAYKMYMIGNSRVIEAEDLPVNVKIRREIYQKKFNEKENTVYQRPVTMHKSKCTTGRVTKRPILMGRMAWQFNEVNKNTEKKGTLLERIRAKEASLKYVDKSMTKQQVQDTFLKSQIPKIQRVLNELTMKSTSIELPKIMDIIRTNLFKLSDEEIYRSLQLLEQANPSLCKVVTVGNETHVKLVSA</sequence>
<proteinExistence type="inferred from homology"/>
<comment type="similarity">
    <text evidence="1">Belongs to the Cdt1 family.</text>
</comment>
<dbReference type="Pfam" id="PF16679">
    <property type="entry name" value="CDT1_C"/>
    <property type="match status" value="1"/>
</dbReference>
<evidence type="ECO:0000256" key="1">
    <source>
        <dbReference type="ARBA" id="ARBA00008356"/>
    </source>
</evidence>
<gene>
    <name evidence="4" type="ORF">DASB73_004100</name>
</gene>
<dbReference type="Gene3D" id="1.10.10.1420">
    <property type="entry name" value="DNA replication factor Cdt1, C-terminal WH domain"/>
    <property type="match status" value="1"/>
</dbReference>
<evidence type="ECO:0000259" key="3">
    <source>
        <dbReference type="Pfam" id="PF16679"/>
    </source>
</evidence>
<dbReference type="EMBL" id="BTGC01000001">
    <property type="protein sequence ID" value="GMM49452.1"/>
    <property type="molecule type" value="Genomic_DNA"/>
</dbReference>
<protein>
    <recommendedName>
        <fullName evidence="3">DNA replication factor Cdt1 C-terminal domain-containing protein</fullName>
    </recommendedName>
</protein>